<name>A0A1V3WS17_MYCKA</name>
<organism evidence="2 3">
    <name type="scientific">Mycobacterium kansasii</name>
    <dbReference type="NCBI Taxonomy" id="1768"/>
    <lineage>
        <taxon>Bacteria</taxon>
        <taxon>Bacillati</taxon>
        <taxon>Actinomycetota</taxon>
        <taxon>Actinomycetes</taxon>
        <taxon>Mycobacteriales</taxon>
        <taxon>Mycobacteriaceae</taxon>
        <taxon>Mycobacterium</taxon>
    </lineage>
</organism>
<protein>
    <submittedName>
        <fullName evidence="2">Uncharacterized protein</fullName>
    </submittedName>
</protein>
<dbReference type="AlphaFoldDB" id="A0A1V3WS17"/>
<comment type="caution">
    <text evidence="2">The sequence shown here is derived from an EMBL/GenBank/DDBJ whole genome shotgun (WGS) entry which is preliminary data.</text>
</comment>
<feature type="compositionally biased region" description="Low complexity" evidence="1">
    <location>
        <begin position="103"/>
        <end position="132"/>
    </location>
</feature>
<feature type="region of interest" description="Disordered" evidence="1">
    <location>
        <begin position="99"/>
        <end position="162"/>
    </location>
</feature>
<reference evidence="2 3" key="1">
    <citation type="submission" date="2017-02" db="EMBL/GenBank/DDBJ databases">
        <title>Complete genome sequences of Mycobacterium kansasii strains isolated from rhesus macaques.</title>
        <authorList>
            <person name="Panda A."/>
            <person name="Nagaraj S."/>
            <person name="Zhao X."/>
            <person name="Tettelin H."/>
            <person name="Detolla L.J."/>
        </authorList>
    </citation>
    <scope>NUCLEOTIDE SEQUENCE [LARGE SCALE GENOMIC DNA]</scope>
    <source>
        <strain evidence="2 3">11-3469</strain>
    </source>
</reference>
<accession>A0A1V3WS17</accession>
<feature type="compositionally biased region" description="Gly residues" evidence="1">
    <location>
        <begin position="44"/>
        <end position="53"/>
    </location>
</feature>
<evidence type="ECO:0000256" key="1">
    <source>
        <dbReference type="SAM" id="MobiDB-lite"/>
    </source>
</evidence>
<gene>
    <name evidence="2" type="ORF">BZL29_6401</name>
</gene>
<dbReference type="EMBL" id="MVBN01000007">
    <property type="protein sequence ID" value="OOK69743.1"/>
    <property type="molecule type" value="Genomic_DNA"/>
</dbReference>
<feature type="region of interest" description="Disordered" evidence="1">
    <location>
        <begin position="1"/>
        <end position="54"/>
    </location>
</feature>
<dbReference type="Proteomes" id="UP000188532">
    <property type="component" value="Unassembled WGS sequence"/>
</dbReference>
<evidence type="ECO:0000313" key="2">
    <source>
        <dbReference type="EMBL" id="OOK69743.1"/>
    </source>
</evidence>
<feature type="compositionally biased region" description="Pro residues" evidence="1">
    <location>
        <begin position="133"/>
        <end position="154"/>
    </location>
</feature>
<proteinExistence type="predicted"/>
<evidence type="ECO:0000313" key="3">
    <source>
        <dbReference type="Proteomes" id="UP000188532"/>
    </source>
</evidence>
<sequence length="162" mass="15932">MRKAPSAKPKATEPGVDSSILNGRNGGRSGGRDRLPATGSRCGLPGGVGGGGAAQNRAVARGRCCCGRWLFIRARRGCRRAVGAGQTVGTGVAVLRRPGASGTAGAAAATNTTGAAATNTTGTAVTGQQTTVPPSPPTPPAPPLPPATPTPSAPSPQRRRHG</sequence>